<keyword evidence="9" id="KW-0862">Zinc</keyword>
<keyword evidence="5 15" id="KW-0645">Protease</keyword>
<evidence type="ECO:0000256" key="8">
    <source>
        <dbReference type="ARBA" id="ARBA00022801"/>
    </source>
</evidence>
<comment type="subcellular location">
    <subcellularLocation>
        <location evidence="2">Cell membrane</location>
        <topology evidence="2">Multi-pass membrane protein</topology>
    </subcellularLocation>
</comment>
<reference evidence="16" key="1">
    <citation type="submission" date="2017-09" db="EMBL/GenBank/DDBJ databases">
        <title>Depth-based differentiation of microbial function through sediment-hosted aquifers and enrichment of novel symbionts in the deep terrestrial subsurface.</title>
        <authorList>
            <person name="Probst A.J."/>
            <person name="Ladd B."/>
            <person name="Jarett J.K."/>
            <person name="Geller-Mcgrath D.E."/>
            <person name="Sieber C.M.K."/>
            <person name="Emerson J.B."/>
            <person name="Anantharaman K."/>
            <person name="Thomas B.C."/>
            <person name="Malmstrom R."/>
            <person name="Stieglmeier M."/>
            <person name="Klingl A."/>
            <person name="Woyke T."/>
            <person name="Ryan C.M."/>
            <person name="Banfield J.F."/>
        </authorList>
    </citation>
    <scope>NUCLEOTIDE SEQUENCE [LARGE SCALE GENOMIC DNA]</scope>
</reference>
<dbReference type="CDD" id="cd06158">
    <property type="entry name" value="S2P-M50_like_1"/>
    <property type="match status" value="1"/>
</dbReference>
<keyword evidence="8" id="KW-0378">Hydrolase</keyword>
<evidence type="ECO:0000256" key="11">
    <source>
        <dbReference type="ARBA" id="ARBA00023049"/>
    </source>
</evidence>
<evidence type="ECO:0000256" key="1">
    <source>
        <dbReference type="ARBA" id="ARBA00001947"/>
    </source>
</evidence>
<dbReference type="GO" id="GO:0006508">
    <property type="term" value="P:proteolysis"/>
    <property type="evidence" value="ECO:0007669"/>
    <property type="project" value="UniProtKB-KW"/>
</dbReference>
<evidence type="ECO:0000256" key="6">
    <source>
        <dbReference type="ARBA" id="ARBA00022692"/>
    </source>
</evidence>
<organism evidence="15 16">
    <name type="scientific">Candidatus Collierbacteria bacterium CG10_big_fil_rev_8_21_14_0_10_43_36</name>
    <dbReference type="NCBI Taxonomy" id="1974534"/>
    <lineage>
        <taxon>Bacteria</taxon>
        <taxon>Candidatus Collieribacteriota</taxon>
    </lineage>
</organism>
<evidence type="ECO:0000256" key="5">
    <source>
        <dbReference type="ARBA" id="ARBA00022670"/>
    </source>
</evidence>
<name>A0A2H0VM15_9BACT</name>
<dbReference type="GO" id="GO:0008237">
    <property type="term" value="F:metallopeptidase activity"/>
    <property type="evidence" value="ECO:0007669"/>
    <property type="project" value="UniProtKB-KW"/>
</dbReference>
<feature type="transmembrane region" description="Helical" evidence="13">
    <location>
        <begin position="6"/>
        <end position="30"/>
    </location>
</feature>
<evidence type="ECO:0000313" key="15">
    <source>
        <dbReference type="EMBL" id="PIS00124.1"/>
    </source>
</evidence>
<dbReference type="Proteomes" id="UP000230730">
    <property type="component" value="Unassembled WGS sequence"/>
</dbReference>
<feature type="domain" description="Peptidase M50" evidence="14">
    <location>
        <begin position="13"/>
        <end position="122"/>
    </location>
</feature>
<dbReference type="InterPro" id="IPR008915">
    <property type="entry name" value="Peptidase_M50"/>
</dbReference>
<dbReference type="Pfam" id="PF02163">
    <property type="entry name" value="Peptidase_M50"/>
    <property type="match status" value="2"/>
</dbReference>
<gene>
    <name evidence="15" type="ORF">COT86_00290</name>
</gene>
<keyword evidence="6 13" id="KW-0812">Transmembrane</keyword>
<feature type="domain" description="Peptidase M50" evidence="14">
    <location>
        <begin position="130"/>
        <end position="185"/>
    </location>
</feature>
<sequence>MNLNMFVYVFLLVVYLIISISIHEFAHAFAADRLGDPTARAAGRLTLNPLAHIDLLGTVILPLSLLLFSAVSGVNFVFGWGKPTPFDPYNLKNPRRDAAIISIAGPISNILLAITISILVRFTPYVFSVFLIPLITVNIGLAIFNLIPVGPLDGQKILFGILPRDLAYEFQAIMNRYGVLILIFLIFPLFGNEAPITSIITPAVEFLSHLLIP</sequence>
<dbReference type="GO" id="GO:0005886">
    <property type="term" value="C:plasma membrane"/>
    <property type="evidence" value="ECO:0007669"/>
    <property type="project" value="UniProtKB-SubCell"/>
</dbReference>
<evidence type="ECO:0000256" key="13">
    <source>
        <dbReference type="SAM" id="Phobius"/>
    </source>
</evidence>
<keyword evidence="11" id="KW-0482">Metalloprotease</keyword>
<dbReference type="EMBL" id="PFAE01000003">
    <property type="protein sequence ID" value="PIS00124.1"/>
    <property type="molecule type" value="Genomic_DNA"/>
</dbReference>
<keyword evidence="10 13" id="KW-1133">Transmembrane helix</keyword>
<dbReference type="PANTHER" id="PTHR35864">
    <property type="entry name" value="ZINC METALLOPROTEASE MJ0611-RELATED"/>
    <property type="match status" value="1"/>
</dbReference>
<feature type="transmembrane region" description="Helical" evidence="13">
    <location>
        <begin position="127"/>
        <end position="150"/>
    </location>
</feature>
<evidence type="ECO:0000256" key="4">
    <source>
        <dbReference type="ARBA" id="ARBA00022475"/>
    </source>
</evidence>
<evidence type="ECO:0000256" key="2">
    <source>
        <dbReference type="ARBA" id="ARBA00004651"/>
    </source>
</evidence>
<keyword evidence="7" id="KW-0479">Metal-binding</keyword>
<comment type="caution">
    <text evidence="15">The sequence shown here is derived from an EMBL/GenBank/DDBJ whole genome shotgun (WGS) entry which is preliminary data.</text>
</comment>
<dbReference type="AlphaFoldDB" id="A0A2H0VM15"/>
<proteinExistence type="inferred from homology"/>
<feature type="transmembrane region" description="Helical" evidence="13">
    <location>
        <begin position="170"/>
        <end position="190"/>
    </location>
</feature>
<evidence type="ECO:0000256" key="7">
    <source>
        <dbReference type="ARBA" id="ARBA00022723"/>
    </source>
</evidence>
<evidence type="ECO:0000259" key="14">
    <source>
        <dbReference type="Pfam" id="PF02163"/>
    </source>
</evidence>
<accession>A0A2H0VM15</accession>
<comment type="cofactor">
    <cofactor evidence="1">
        <name>Zn(2+)</name>
        <dbReference type="ChEBI" id="CHEBI:29105"/>
    </cofactor>
</comment>
<comment type="similarity">
    <text evidence="3">Belongs to the peptidase M50B family.</text>
</comment>
<feature type="transmembrane region" description="Helical" evidence="13">
    <location>
        <begin position="98"/>
        <end position="120"/>
    </location>
</feature>
<keyword evidence="4" id="KW-1003">Cell membrane</keyword>
<dbReference type="InterPro" id="IPR044537">
    <property type="entry name" value="Rip2-like"/>
</dbReference>
<evidence type="ECO:0000256" key="10">
    <source>
        <dbReference type="ARBA" id="ARBA00022989"/>
    </source>
</evidence>
<keyword evidence="12 13" id="KW-0472">Membrane</keyword>
<dbReference type="InterPro" id="IPR052348">
    <property type="entry name" value="Metallopeptidase_M50B"/>
</dbReference>
<evidence type="ECO:0000313" key="16">
    <source>
        <dbReference type="Proteomes" id="UP000230730"/>
    </source>
</evidence>
<evidence type="ECO:0000256" key="12">
    <source>
        <dbReference type="ARBA" id="ARBA00023136"/>
    </source>
</evidence>
<feature type="transmembrane region" description="Helical" evidence="13">
    <location>
        <begin position="51"/>
        <end position="78"/>
    </location>
</feature>
<dbReference type="GO" id="GO:0046872">
    <property type="term" value="F:metal ion binding"/>
    <property type="evidence" value="ECO:0007669"/>
    <property type="project" value="UniProtKB-KW"/>
</dbReference>
<evidence type="ECO:0000256" key="3">
    <source>
        <dbReference type="ARBA" id="ARBA00007931"/>
    </source>
</evidence>
<dbReference type="PANTHER" id="PTHR35864:SF1">
    <property type="entry name" value="ZINC METALLOPROTEASE YWHC-RELATED"/>
    <property type="match status" value="1"/>
</dbReference>
<protein>
    <submittedName>
        <fullName evidence="15">Site-2 protease family protein</fullName>
    </submittedName>
</protein>
<evidence type="ECO:0000256" key="9">
    <source>
        <dbReference type="ARBA" id="ARBA00022833"/>
    </source>
</evidence>